<dbReference type="KEGG" id="sge:DWG14_08424"/>
<protein>
    <submittedName>
        <fullName evidence="1">Uncharacterized protein</fullName>
    </submittedName>
</protein>
<dbReference type="RefSeq" id="WP_217368013.1">
    <property type="nucleotide sequence ID" value="NZ_CP032427.1"/>
</dbReference>
<dbReference type="EMBL" id="CP032427">
    <property type="protein sequence ID" value="AYC44116.1"/>
    <property type="molecule type" value="Genomic_DNA"/>
</dbReference>
<dbReference type="AlphaFoldDB" id="A0AAI8L9Q8"/>
<gene>
    <name evidence="1" type="ORF">DWG14_08424</name>
</gene>
<dbReference type="GeneID" id="91287344"/>
<reference evidence="1 2" key="1">
    <citation type="submission" date="2018-09" db="EMBL/GenBank/DDBJ databases">
        <title>Production of Trimethoprim by Streptomyces sp. 3E-1.</title>
        <authorList>
            <person name="Kang H.J."/>
            <person name="Kim S.B."/>
        </authorList>
    </citation>
    <scope>NUCLEOTIDE SEQUENCE [LARGE SCALE GENOMIC DNA]</scope>
    <source>
        <strain evidence="1 2">3E-1</strain>
    </source>
</reference>
<evidence type="ECO:0000313" key="1">
    <source>
        <dbReference type="EMBL" id="AYC44116.1"/>
    </source>
</evidence>
<proteinExistence type="predicted"/>
<name>A0AAI8L9Q8_9ACTN</name>
<organism evidence="1 2">
    <name type="scientific">Streptomyces griseorubiginosus</name>
    <dbReference type="NCBI Taxonomy" id="67304"/>
    <lineage>
        <taxon>Bacteria</taxon>
        <taxon>Bacillati</taxon>
        <taxon>Actinomycetota</taxon>
        <taxon>Actinomycetes</taxon>
        <taxon>Kitasatosporales</taxon>
        <taxon>Streptomycetaceae</taxon>
        <taxon>Streptomyces</taxon>
    </lineage>
</organism>
<evidence type="ECO:0000313" key="2">
    <source>
        <dbReference type="Proteomes" id="UP000265765"/>
    </source>
</evidence>
<sequence length="46" mass="5466">MYLKTPVEENRTVQRTTAYRYPPSRTRYQFVDEAEAGGYRLMPPEP</sequence>
<dbReference type="Proteomes" id="UP000265765">
    <property type="component" value="Chromosome"/>
</dbReference>
<accession>A0AAI8L9Q8</accession>